<gene>
    <name evidence="3" type="ORF">C1SCF055_LOCUS9668</name>
</gene>
<proteinExistence type="predicted"/>
<dbReference type="NCBIfam" id="TIGR00756">
    <property type="entry name" value="PPR"/>
    <property type="match status" value="2"/>
</dbReference>
<dbReference type="Gene3D" id="1.25.40.10">
    <property type="entry name" value="Tetratricopeptide repeat domain"/>
    <property type="match status" value="3"/>
</dbReference>
<evidence type="ECO:0000313" key="4">
    <source>
        <dbReference type="EMBL" id="CAL4769237.1"/>
    </source>
</evidence>
<reference evidence="3" key="1">
    <citation type="submission" date="2022-10" db="EMBL/GenBank/DDBJ databases">
        <authorList>
            <person name="Chen Y."/>
            <person name="Dougan E. K."/>
            <person name="Chan C."/>
            <person name="Rhodes N."/>
            <person name="Thang M."/>
        </authorList>
    </citation>
    <scope>NUCLEOTIDE SEQUENCE</scope>
</reference>
<dbReference type="InterPro" id="IPR011990">
    <property type="entry name" value="TPR-like_helical_dom_sf"/>
</dbReference>
<dbReference type="EMBL" id="CAMXCT010000669">
    <property type="protein sequence ID" value="CAI3981925.1"/>
    <property type="molecule type" value="Genomic_DNA"/>
</dbReference>
<dbReference type="EMBL" id="CAMXCT020000669">
    <property type="protein sequence ID" value="CAL1135300.1"/>
    <property type="molecule type" value="Genomic_DNA"/>
</dbReference>
<name>A0A9P1C0J7_9DINO</name>
<dbReference type="Proteomes" id="UP001152797">
    <property type="component" value="Unassembled WGS sequence"/>
</dbReference>
<feature type="repeat" description="PPR" evidence="2">
    <location>
        <begin position="267"/>
        <end position="301"/>
    </location>
</feature>
<dbReference type="PROSITE" id="PS51375">
    <property type="entry name" value="PPR"/>
    <property type="match status" value="3"/>
</dbReference>
<organism evidence="3">
    <name type="scientific">Cladocopium goreaui</name>
    <dbReference type="NCBI Taxonomy" id="2562237"/>
    <lineage>
        <taxon>Eukaryota</taxon>
        <taxon>Sar</taxon>
        <taxon>Alveolata</taxon>
        <taxon>Dinophyceae</taxon>
        <taxon>Suessiales</taxon>
        <taxon>Symbiodiniaceae</taxon>
        <taxon>Cladocopium</taxon>
    </lineage>
</organism>
<evidence type="ECO:0000313" key="5">
    <source>
        <dbReference type="Proteomes" id="UP001152797"/>
    </source>
</evidence>
<dbReference type="EMBL" id="CAMXCT030000669">
    <property type="protein sequence ID" value="CAL4769237.1"/>
    <property type="molecule type" value="Genomic_DNA"/>
</dbReference>
<feature type="repeat" description="PPR" evidence="2">
    <location>
        <begin position="197"/>
        <end position="231"/>
    </location>
</feature>
<dbReference type="InterPro" id="IPR002885">
    <property type="entry name" value="PPR_rpt"/>
</dbReference>
<protein>
    <recommendedName>
        <fullName evidence="6">Pentatricopeptide repeat-containing protein, chloroplastic</fullName>
    </recommendedName>
</protein>
<evidence type="ECO:0008006" key="6">
    <source>
        <dbReference type="Google" id="ProtNLM"/>
    </source>
</evidence>
<dbReference type="Pfam" id="PF13812">
    <property type="entry name" value="PPR_3"/>
    <property type="match status" value="2"/>
</dbReference>
<dbReference type="PANTHER" id="PTHR47936">
    <property type="entry name" value="PPR_LONG DOMAIN-CONTAINING PROTEIN"/>
    <property type="match status" value="1"/>
</dbReference>
<comment type="caution">
    <text evidence="3">The sequence shown here is derived from an EMBL/GenBank/DDBJ whole genome shotgun (WGS) entry which is preliminary data.</text>
</comment>
<feature type="repeat" description="PPR" evidence="2">
    <location>
        <begin position="162"/>
        <end position="196"/>
    </location>
</feature>
<sequence length="440" mass="48375">MKSMARRGRWRNVLEMLMQMSAENLEMNAILCNIAISIYSWQSACESLKNMKGRQLTPDVISFNSAITGCERVTAWRPAVVLLEWMVIGRVPADVIGFSALISALAGQSQSFWTQGLQILSQLQSCTDVIAVSSAITCCEKGQWQHGVSLLNMAAVDRVAPNIISYNSSISACEKSGRWRLAVKLLGSIETKRLAADAVSYNSAISACEKSNCWAYALCLLLSMEDAKLSPDVVSYSAVISAAEKGARWTVAIALLQHLEVRQLQGDVILYSSVISACEKGRQWEMALALLMQMEDRRITPNIISHNSVISACEKAAESEVALALLLQLRSLRSNARPDVVTFSAALAALSAARWRWALELLLLVATDQISPNDLTFNSALSMADWRRSLQLLRQMSQQKMGDMISWNSCATGMFFWVGIDTGRIENYQKITEVGNSGLG</sequence>
<accession>A0A9P1C0J7</accession>
<keyword evidence="1" id="KW-0677">Repeat</keyword>
<reference evidence="4 5" key="2">
    <citation type="submission" date="2024-05" db="EMBL/GenBank/DDBJ databases">
        <authorList>
            <person name="Chen Y."/>
            <person name="Shah S."/>
            <person name="Dougan E. K."/>
            <person name="Thang M."/>
            <person name="Chan C."/>
        </authorList>
    </citation>
    <scope>NUCLEOTIDE SEQUENCE [LARGE SCALE GENOMIC DNA]</scope>
</reference>
<dbReference type="AlphaFoldDB" id="A0A9P1C0J7"/>
<keyword evidence="5" id="KW-1185">Reference proteome</keyword>
<dbReference type="PANTHER" id="PTHR47936:SF1">
    <property type="entry name" value="PENTATRICOPEPTIDE REPEAT-CONTAINING PROTEIN GUN1, CHLOROPLASTIC"/>
    <property type="match status" value="1"/>
</dbReference>
<dbReference type="OrthoDB" id="185373at2759"/>
<evidence type="ECO:0000256" key="1">
    <source>
        <dbReference type="ARBA" id="ARBA00022737"/>
    </source>
</evidence>
<evidence type="ECO:0000256" key="2">
    <source>
        <dbReference type="PROSITE-ProRule" id="PRU00708"/>
    </source>
</evidence>
<evidence type="ECO:0000313" key="3">
    <source>
        <dbReference type="EMBL" id="CAI3981925.1"/>
    </source>
</evidence>